<dbReference type="RefSeq" id="WP_088562063.1">
    <property type="nucleotide sequence ID" value="NZ_FYEH01000009.1"/>
</dbReference>
<evidence type="ECO:0000313" key="3">
    <source>
        <dbReference type="EMBL" id="SNB72624.1"/>
    </source>
</evidence>
<name>A0A212RJN3_9PROT</name>
<organism evidence="3 4">
    <name type="scientific">Arboricoccus pini</name>
    <dbReference type="NCBI Taxonomy" id="1963835"/>
    <lineage>
        <taxon>Bacteria</taxon>
        <taxon>Pseudomonadati</taxon>
        <taxon>Pseudomonadota</taxon>
        <taxon>Alphaproteobacteria</taxon>
        <taxon>Geminicoccales</taxon>
        <taxon>Geminicoccaceae</taxon>
        <taxon>Arboricoccus</taxon>
    </lineage>
</organism>
<dbReference type="PANTHER" id="PTHR30222">
    <property type="entry name" value="SPERMIDINE/PUTRESCINE-BINDING PERIPLASMIC PROTEIN"/>
    <property type="match status" value="1"/>
</dbReference>
<evidence type="ECO:0000256" key="1">
    <source>
        <dbReference type="ARBA" id="ARBA00022729"/>
    </source>
</evidence>
<dbReference type="InterPro" id="IPR006059">
    <property type="entry name" value="SBP"/>
</dbReference>
<protein>
    <submittedName>
        <fullName evidence="3">Putative spermidine/putrescine transport system substrate-binding protein</fullName>
    </submittedName>
</protein>
<gene>
    <name evidence="3" type="ORF">SAMN07250955_109135</name>
</gene>
<reference evidence="3 4" key="1">
    <citation type="submission" date="2017-06" db="EMBL/GenBank/DDBJ databases">
        <authorList>
            <person name="Kim H.J."/>
            <person name="Triplett B.A."/>
        </authorList>
    </citation>
    <scope>NUCLEOTIDE SEQUENCE [LARGE SCALE GENOMIC DNA]</scope>
    <source>
        <strain evidence="3 4">B29T1</strain>
    </source>
</reference>
<feature type="chain" id="PRO_5012849476" evidence="2">
    <location>
        <begin position="24"/>
        <end position="349"/>
    </location>
</feature>
<dbReference type="SUPFAM" id="SSF53850">
    <property type="entry name" value="Periplasmic binding protein-like II"/>
    <property type="match status" value="1"/>
</dbReference>
<dbReference type="CDD" id="cd13589">
    <property type="entry name" value="PBP2_polyamine_RpCGA009"/>
    <property type="match status" value="1"/>
</dbReference>
<evidence type="ECO:0000256" key="2">
    <source>
        <dbReference type="SAM" id="SignalP"/>
    </source>
</evidence>
<dbReference type="Gene3D" id="3.40.190.10">
    <property type="entry name" value="Periplasmic binding protein-like II"/>
    <property type="match status" value="2"/>
</dbReference>
<dbReference type="AlphaFoldDB" id="A0A212RJN3"/>
<dbReference type="PANTHER" id="PTHR30222:SF2">
    <property type="entry name" value="ABC TRANSPORTER SUBSTRATE-BINDING PROTEIN"/>
    <property type="match status" value="1"/>
</dbReference>
<proteinExistence type="predicted"/>
<evidence type="ECO:0000313" key="4">
    <source>
        <dbReference type="Proteomes" id="UP000197065"/>
    </source>
</evidence>
<keyword evidence="1 2" id="KW-0732">Signal</keyword>
<accession>A0A212RJN3</accession>
<dbReference type="OrthoDB" id="9815444at2"/>
<dbReference type="EMBL" id="FYEH01000009">
    <property type="protein sequence ID" value="SNB72624.1"/>
    <property type="molecule type" value="Genomic_DNA"/>
</dbReference>
<sequence>MLRLRLRHAATALALALPLLAHAASAEEFTVTSWGGAYQDAQRKAFFEPYTKATGVKLNEDQWSGELAKVRGMVQSGSTSWDLVSTDPKTAELGCNDGLFERLDYSRIGDTADFAKGAELECAFGTDVYATILGYDPTKLKGEAPKSVADIFDTKKFPGKRGLQKVPADNLELALVADGVPYDKVYDVLKTKEGQDRAFKKLDTIKKDVVWWTAGAQPPQMLAAGEVVMTTAWNGRIADANKNGQHFTMVWPNQVQGFDMWVIPTGSKKIDAVYDFLKYYYQPKNLARITDYIAYAPTTNAALKMVSPDILPDLPTAPQNMKGAIVQDPEFWGDYGTELEARFNSWLAN</sequence>
<dbReference type="Pfam" id="PF13416">
    <property type="entry name" value="SBP_bac_8"/>
    <property type="match status" value="1"/>
</dbReference>
<feature type="signal peptide" evidence="2">
    <location>
        <begin position="1"/>
        <end position="23"/>
    </location>
</feature>
<dbReference type="Proteomes" id="UP000197065">
    <property type="component" value="Unassembled WGS sequence"/>
</dbReference>
<keyword evidence="4" id="KW-1185">Reference proteome</keyword>